<organism evidence="2 3">
    <name type="scientific">Nyctereutes procyonoides</name>
    <name type="common">Raccoon dog</name>
    <name type="synonym">Canis procyonoides</name>
    <dbReference type="NCBI Taxonomy" id="34880"/>
    <lineage>
        <taxon>Eukaryota</taxon>
        <taxon>Metazoa</taxon>
        <taxon>Chordata</taxon>
        <taxon>Craniata</taxon>
        <taxon>Vertebrata</taxon>
        <taxon>Euteleostomi</taxon>
        <taxon>Mammalia</taxon>
        <taxon>Eutheria</taxon>
        <taxon>Laurasiatheria</taxon>
        <taxon>Carnivora</taxon>
        <taxon>Caniformia</taxon>
        <taxon>Canidae</taxon>
        <taxon>Nyctereutes</taxon>
    </lineage>
</organism>
<comment type="caution">
    <text evidence="2">The sequence shown here is derived from an EMBL/GenBank/DDBJ whole genome shotgun (WGS) entry which is preliminary data.</text>
</comment>
<name>A0A811YLX1_NYCPR</name>
<accession>A0A811YLX1</accession>
<dbReference type="Proteomes" id="UP000645828">
    <property type="component" value="Unassembled WGS sequence"/>
</dbReference>
<reference evidence="2" key="1">
    <citation type="submission" date="2020-12" db="EMBL/GenBank/DDBJ databases">
        <authorList>
            <consortium name="Molecular Ecology Group"/>
        </authorList>
    </citation>
    <scope>NUCLEOTIDE SEQUENCE</scope>
    <source>
        <strain evidence="2">TBG_1078</strain>
    </source>
</reference>
<evidence type="ECO:0000256" key="1">
    <source>
        <dbReference type="SAM" id="MobiDB-lite"/>
    </source>
</evidence>
<evidence type="ECO:0000313" key="3">
    <source>
        <dbReference type="Proteomes" id="UP000645828"/>
    </source>
</evidence>
<gene>
    <name evidence="2" type="ORF">NYPRO_LOCUS10505</name>
</gene>
<feature type="region of interest" description="Disordered" evidence="1">
    <location>
        <begin position="183"/>
        <end position="202"/>
    </location>
</feature>
<evidence type="ECO:0000313" key="2">
    <source>
        <dbReference type="EMBL" id="CAD7677708.1"/>
    </source>
</evidence>
<dbReference type="EMBL" id="CAJHUB010000680">
    <property type="protein sequence ID" value="CAD7677708.1"/>
    <property type="molecule type" value="Genomic_DNA"/>
</dbReference>
<proteinExistence type="predicted"/>
<dbReference type="AlphaFoldDB" id="A0A811YLX1"/>
<keyword evidence="3" id="KW-1185">Reference proteome</keyword>
<protein>
    <submittedName>
        <fullName evidence="2">(raccoon dog) hypothetical protein</fullName>
    </submittedName>
</protein>
<sequence length="289" mass="30238">MSSPMIASCRPTCPMVLEEWEPGINLDCTPASSQGLTWTVLQLLRPPTPTCTGWGDAFLLYPSLLCGSPPPPQVPYHIPALLSPAPFSSLLSAGHSPDLLCEPSAKGVFPGRELFHFQFAPLHSQPPPQAASVSLLGKCSSSHPWGRCSPTLGQAPSPPPLLEDLRAPSPPTSCLSGLGPFLKVPQGRGSQEGGEGRASPPPALGASADCLAHPHPCCSFRNRMPFPLPCPQTKVAPRGQPGRRMLTAQPTPTTPSPGAHCWEVGGVSEQPPGPEACAILPSSNGLTSW</sequence>